<dbReference type="AlphaFoldDB" id="A0A5C8PAA5"/>
<evidence type="ECO:0000256" key="6">
    <source>
        <dbReference type="ARBA" id="ARBA00022989"/>
    </source>
</evidence>
<evidence type="ECO:0000256" key="11">
    <source>
        <dbReference type="ARBA" id="ARBA00023160"/>
    </source>
</evidence>
<dbReference type="InterPro" id="IPR015876">
    <property type="entry name" value="Acyl-CoA_DS"/>
</dbReference>
<evidence type="ECO:0000256" key="2">
    <source>
        <dbReference type="ARBA" id="ARBA00008749"/>
    </source>
</evidence>
<keyword evidence="4 12" id="KW-0812">Transmembrane</keyword>
<reference evidence="14 15" key="1">
    <citation type="submission" date="2019-06" db="EMBL/GenBank/DDBJ databases">
        <title>New taxonomy in bacterial strain CC-CFT640, isolated from vineyard.</title>
        <authorList>
            <person name="Lin S.-Y."/>
            <person name="Tsai C.-F."/>
            <person name="Young C.-C."/>
        </authorList>
    </citation>
    <scope>NUCLEOTIDE SEQUENCE [LARGE SCALE GENOMIC DNA]</scope>
    <source>
        <strain evidence="14 15">CC-CFT640</strain>
    </source>
</reference>
<feature type="transmembrane region" description="Helical" evidence="12">
    <location>
        <begin position="60"/>
        <end position="79"/>
    </location>
</feature>
<proteinExistence type="inferred from homology"/>
<evidence type="ECO:0000256" key="7">
    <source>
        <dbReference type="ARBA" id="ARBA00023002"/>
    </source>
</evidence>
<dbReference type="GO" id="GO:0006633">
    <property type="term" value="P:fatty acid biosynthetic process"/>
    <property type="evidence" value="ECO:0007669"/>
    <property type="project" value="UniProtKB-KW"/>
</dbReference>
<accession>A0A5C8PAA5</accession>
<keyword evidence="8" id="KW-0408">Iron</keyword>
<evidence type="ECO:0000256" key="9">
    <source>
        <dbReference type="ARBA" id="ARBA00023098"/>
    </source>
</evidence>
<keyword evidence="6 12" id="KW-1133">Transmembrane helix</keyword>
<dbReference type="PANTHER" id="PTHR11351">
    <property type="entry name" value="ACYL-COA DESATURASE"/>
    <property type="match status" value="1"/>
</dbReference>
<dbReference type="CDD" id="cd03505">
    <property type="entry name" value="Delta9-FADS-like"/>
    <property type="match status" value="1"/>
</dbReference>
<feature type="transmembrane region" description="Helical" evidence="12">
    <location>
        <begin position="32"/>
        <end position="54"/>
    </location>
</feature>
<name>A0A5C8PAA5_9HYPH</name>
<dbReference type="PANTHER" id="PTHR11351:SF31">
    <property type="entry name" value="DESATURASE 1, ISOFORM A-RELATED"/>
    <property type="match status" value="1"/>
</dbReference>
<dbReference type="GO" id="GO:0016717">
    <property type="term" value="F:oxidoreductase activity, acting on paired donors, with oxidation of a pair of donors resulting in the reduction of molecular oxygen to two molecules of water"/>
    <property type="evidence" value="ECO:0007669"/>
    <property type="project" value="InterPro"/>
</dbReference>
<dbReference type="InterPro" id="IPR005804">
    <property type="entry name" value="FA_desaturase_dom"/>
</dbReference>
<evidence type="ECO:0000256" key="12">
    <source>
        <dbReference type="SAM" id="Phobius"/>
    </source>
</evidence>
<evidence type="ECO:0000259" key="13">
    <source>
        <dbReference type="Pfam" id="PF00487"/>
    </source>
</evidence>
<comment type="subcellular location">
    <subcellularLocation>
        <location evidence="1">Membrane</location>
        <topology evidence="1">Multi-pass membrane protein</topology>
    </subcellularLocation>
</comment>
<dbReference type="PRINTS" id="PR00075">
    <property type="entry name" value="FACDDSATRASE"/>
</dbReference>
<evidence type="ECO:0000313" key="14">
    <source>
        <dbReference type="EMBL" id="TXL70506.1"/>
    </source>
</evidence>
<gene>
    <name evidence="14" type="ORF">FHP25_34345</name>
</gene>
<protein>
    <submittedName>
        <fullName evidence="14">Acyl-CoA desaturase</fullName>
    </submittedName>
</protein>
<evidence type="ECO:0000256" key="10">
    <source>
        <dbReference type="ARBA" id="ARBA00023136"/>
    </source>
</evidence>
<evidence type="ECO:0000256" key="1">
    <source>
        <dbReference type="ARBA" id="ARBA00004141"/>
    </source>
</evidence>
<dbReference type="Pfam" id="PF00487">
    <property type="entry name" value="FA_desaturase"/>
    <property type="match status" value="1"/>
</dbReference>
<keyword evidence="10 12" id="KW-0472">Membrane</keyword>
<dbReference type="EMBL" id="VDUZ01000058">
    <property type="protein sequence ID" value="TXL70506.1"/>
    <property type="molecule type" value="Genomic_DNA"/>
</dbReference>
<keyword evidence="5" id="KW-0276">Fatty acid metabolism</keyword>
<evidence type="ECO:0000313" key="15">
    <source>
        <dbReference type="Proteomes" id="UP000321638"/>
    </source>
</evidence>
<feature type="transmembrane region" description="Helical" evidence="12">
    <location>
        <begin position="180"/>
        <end position="204"/>
    </location>
</feature>
<dbReference type="Proteomes" id="UP000321638">
    <property type="component" value="Unassembled WGS sequence"/>
</dbReference>
<dbReference type="GO" id="GO:0016020">
    <property type="term" value="C:membrane"/>
    <property type="evidence" value="ECO:0007669"/>
    <property type="project" value="UniProtKB-SubCell"/>
</dbReference>
<keyword evidence="9" id="KW-0443">Lipid metabolism</keyword>
<keyword evidence="15" id="KW-1185">Reference proteome</keyword>
<keyword evidence="3" id="KW-0444">Lipid biosynthesis</keyword>
<evidence type="ECO:0000256" key="8">
    <source>
        <dbReference type="ARBA" id="ARBA00023004"/>
    </source>
</evidence>
<evidence type="ECO:0000256" key="3">
    <source>
        <dbReference type="ARBA" id="ARBA00022516"/>
    </source>
</evidence>
<evidence type="ECO:0000256" key="5">
    <source>
        <dbReference type="ARBA" id="ARBA00022832"/>
    </source>
</evidence>
<evidence type="ECO:0000256" key="4">
    <source>
        <dbReference type="ARBA" id="ARBA00022692"/>
    </source>
</evidence>
<keyword evidence="7" id="KW-0560">Oxidoreductase</keyword>
<feature type="transmembrane region" description="Helical" evidence="12">
    <location>
        <begin position="216"/>
        <end position="235"/>
    </location>
</feature>
<feature type="domain" description="Fatty acid desaturase" evidence="13">
    <location>
        <begin position="56"/>
        <end position="289"/>
    </location>
</feature>
<dbReference type="OrthoDB" id="19906at2"/>
<comment type="caution">
    <text evidence="14">The sequence shown here is derived from an EMBL/GenBank/DDBJ whole genome shotgun (WGS) entry which is preliminary data.</text>
</comment>
<dbReference type="RefSeq" id="WP_147851528.1">
    <property type="nucleotide sequence ID" value="NZ_VDUZ01000058.1"/>
</dbReference>
<comment type="similarity">
    <text evidence="2">Belongs to the fatty acid desaturase type 2 family.</text>
</comment>
<sequence>MLGLRQEGTGHGPADTNRRLDVPQAARPLRLIWSYAVAIAFVHGLALLAFSPWFFSWTGVALALLGLYVFGTLGINLCFHRLLTHRGLALPKSLERAFAILGVCCVQDTPARWVAIHRRHHARADEQPDPHSPLAGFLWGHIGWIVFQNRELTREALVSRYAKDVMRDPVYAALEQRLRWVWVILASWLVFFAAGAAAGLALGGSVSQALQFGSSLLVWGAFVRTVLVWHITWSVNSVAHLWGYRTYETGEGSRNNLIVGFISNGEGWHNNHHADPRAARHGHRWWELDVTWLTIRLLAALGLARKVVAPSVGRPRR</sequence>
<organism evidence="14 15">
    <name type="scientific">Vineibacter terrae</name>
    <dbReference type="NCBI Taxonomy" id="2586908"/>
    <lineage>
        <taxon>Bacteria</taxon>
        <taxon>Pseudomonadati</taxon>
        <taxon>Pseudomonadota</taxon>
        <taxon>Alphaproteobacteria</taxon>
        <taxon>Hyphomicrobiales</taxon>
        <taxon>Vineibacter</taxon>
    </lineage>
</organism>
<keyword evidence="11" id="KW-0275">Fatty acid biosynthesis</keyword>